<gene>
    <name evidence="1" type="ORF">K6L26_30750</name>
</gene>
<name>A0ACD1FQQ4_MYCFR</name>
<keyword evidence="2" id="KW-1185">Reference proteome</keyword>
<accession>A0ACD1FQQ4</accession>
<keyword evidence="1" id="KW-0614">Plasmid</keyword>
<organism evidence="1 2">
    <name type="scientific">Mycolicibacterium farcinogenes</name>
    <name type="common">Mycobacterium farcinogenes</name>
    <dbReference type="NCBI Taxonomy" id="1802"/>
    <lineage>
        <taxon>Bacteria</taxon>
        <taxon>Bacillati</taxon>
        <taxon>Actinomycetota</taxon>
        <taxon>Actinomycetes</taxon>
        <taxon>Mycobacteriales</taxon>
        <taxon>Mycobacteriaceae</taxon>
        <taxon>Mycolicibacterium</taxon>
    </lineage>
</organism>
<evidence type="ECO:0000313" key="2">
    <source>
        <dbReference type="Proteomes" id="UP000825598"/>
    </source>
</evidence>
<dbReference type="EMBL" id="CP081674">
    <property type="protein sequence ID" value="QZH69381.1"/>
    <property type="molecule type" value="Genomic_DNA"/>
</dbReference>
<evidence type="ECO:0000313" key="1">
    <source>
        <dbReference type="EMBL" id="QZH69381.1"/>
    </source>
</evidence>
<dbReference type="Proteomes" id="UP000825598">
    <property type="component" value="Plasmid unnamed1"/>
</dbReference>
<proteinExistence type="predicted"/>
<geneLocation type="plasmid" evidence="1 2">
    <name>unnamed1</name>
</geneLocation>
<protein>
    <submittedName>
        <fullName evidence="1">Uncharacterized protein</fullName>
    </submittedName>
</protein>
<reference evidence="1" key="1">
    <citation type="submission" date="2021-07" db="EMBL/GenBank/DDBJ databases">
        <title>Complete Genome Sequences of Mycobacterium farcinogenes Isolated from Clinical Specimens from Patients in Thailand.</title>
        <authorList>
            <person name="Sodsai P."/>
        </authorList>
    </citation>
    <scope>NUCLEOTIDE SEQUENCE</scope>
    <source>
        <strain evidence="1">BKK/CU-MFGFA-001</strain>
    </source>
</reference>
<sequence>MSAVDESDDIADRDGGPRIDVTPVESAQFAAIEHTHQLLTDLNARPRLDIEVACNTDSLTLTLRGILADPVMTPHIADSITGTLQANAGQHHWYLDATDSGSLRWELAAAYSAMLP</sequence>